<dbReference type="InterPro" id="IPR008271">
    <property type="entry name" value="Ser/Thr_kinase_AS"/>
</dbReference>
<dbReference type="InterPro" id="IPR001194">
    <property type="entry name" value="cDENN_dom"/>
</dbReference>
<evidence type="ECO:0000256" key="1">
    <source>
        <dbReference type="ARBA" id="ARBA00022527"/>
    </source>
</evidence>
<evidence type="ECO:0000256" key="2">
    <source>
        <dbReference type="ARBA" id="ARBA00022535"/>
    </source>
</evidence>
<dbReference type="Gene3D" id="3.40.50.11500">
    <property type="match status" value="1"/>
</dbReference>
<dbReference type="InterPro" id="IPR017441">
    <property type="entry name" value="Protein_kinase_ATP_BS"/>
</dbReference>
<accession>A0AAD8YMP9</accession>
<evidence type="ECO:0000259" key="12">
    <source>
        <dbReference type="PROSITE" id="PS50211"/>
    </source>
</evidence>
<feature type="domain" description="Protein kinase" evidence="10">
    <location>
        <begin position="101"/>
        <end position="362"/>
    </location>
</feature>
<dbReference type="SUPFAM" id="SSF56112">
    <property type="entry name" value="Protein kinase-like (PK-like)"/>
    <property type="match status" value="1"/>
</dbReference>
<dbReference type="InterPro" id="IPR011009">
    <property type="entry name" value="Kinase-like_dom_sf"/>
</dbReference>
<evidence type="ECO:0000256" key="5">
    <source>
        <dbReference type="ARBA" id="ARBA00022777"/>
    </source>
</evidence>
<keyword evidence="1" id="KW-0723">Serine/threonine-protein kinase</keyword>
<evidence type="ECO:0000313" key="14">
    <source>
        <dbReference type="Proteomes" id="UP001224775"/>
    </source>
</evidence>
<dbReference type="FunFam" id="1.10.510.10:FF:000210">
    <property type="entry name" value="Non-specific serine/threonine protein kinase"/>
    <property type="match status" value="1"/>
</dbReference>
<dbReference type="Gene3D" id="2.60.120.10">
    <property type="entry name" value="Jelly Rolls"/>
    <property type="match status" value="1"/>
</dbReference>
<dbReference type="PROSITE" id="PS00107">
    <property type="entry name" value="PROTEIN_KINASE_ATP"/>
    <property type="match status" value="1"/>
</dbReference>
<dbReference type="PROSITE" id="PS50042">
    <property type="entry name" value="CNMP_BINDING_3"/>
    <property type="match status" value="1"/>
</dbReference>
<dbReference type="PROSITE" id="PS00108">
    <property type="entry name" value="PROTEIN_KINASE_ST"/>
    <property type="match status" value="1"/>
</dbReference>
<feature type="compositionally biased region" description="Polar residues" evidence="9">
    <location>
        <begin position="384"/>
        <end position="410"/>
    </location>
</feature>
<feature type="binding site" evidence="8">
    <location>
        <position position="136"/>
    </location>
    <ligand>
        <name>ATP</name>
        <dbReference type="ChEBI" id="CHEBI:30616"/>
    </ligand>
</feature>
<evidence type="ECO:0000256" key="8">
    <source>
        <dbReference type="PROSITE-ProRule" id="PRU10141"/>
    </source>
</evidence>
<proteinExistence type="predicted"/>
<evidence type="ECO:0000256" key="9">
    <source>
        <dbReference type="SAM" id="MobiDB-lite"/>
    </source>
</evidence>
<feature type="region of interest" description="Disordered" evidence="9">
    <location>
        <begin position="724"/>
        <end position="749"/>
    </location>
</feature>
<organism evidence="13 14">
    <name type="scientific">Skeletonema marinoi</name>
    <dbReference type="NCBI Taxonomy" id="267567"/>
    <lineage>
        <taxon>Eukaryota</taxon>
        <taxon>Sar</taxon>
        <taxon>Stramenopiles</taxon>
        <taxon>Ochrophyta</taxon>
        <taxon>Bacillariophyta</taxon>
        <taxon>Coscinodiscophyceae</taxon>
        <taxon>Thalassiosirophycidae</taxon>
        <taxon>Thalassiosirales</taxon>
        <taxon>Skeletonemataceae</taxon>
        <taxon>Skeletonema</taxon>
        <taxon>Skeletonema marinoi-dohrnii complex</taxon>
    </lineage>
</organism>
<dbReference type="Gene3D" id="3.30.200.20">
    <property type="entry name" value="Phosphorylase Kinase, domain 1"/>
    <property type="match status" value="1"/>
</dbReference>
<dbReference type="PROSITE" id="PS50211">
    <property type="entry name" value="DENN"/>
    <property type="match status" value="1"/>
</dbReference>
<evidence type="ECO:0000256" key="3">
    <source>
        <dbReference type="ARBA" id="ARBA00022679"/>
    </source>
</evidence>
<dbReference type="PANTHER" id="PTHR24353:SF147">
    <property type="entry name" value="CGMP-DEPENDENT SERINE_THREONIN PROTEIN KINASE-RELATED"/>
    <property type="match status" value="1"/>
</dbReference>
<feature type="domain" description="UDENN" evidence="12">
    <location>
        <begin position="577"/>
        <end position="1217"/>
    </location>
</feature>
<dbReference type="Pfam" id="PF00069">
    <property type="entry name" value="Pkinase"/>
    <property type="match status" value="1"/>
</dbReference>
<feature type="region of interest" description="Disordered" evidence="9">
    <location>
        <begin position="770"/>
        <end position="796"/>
    </location>
</feature>
<gene>
    <name evidence="13" type="ORF">QTG54_000771</name>
</gene>
<keyword evidence="6 8" id="KW-0067">ATP-binding</keyword>
<keyword evidence="14" id="KW-1185">Reference proteome</keyword>
<dbReference type="PROSITE" id="PS50011">
    <property type="entry name" value="PROTEIN_KINASE_DOM"/>
    <property type="match status" value="1"/>
</dbReference>
<protein>
    <submittedName>
        <fullName evidence="13">cAMP-dependent protein kinase</fullName>
        <ecNumber evidence="13">2.7.11.11</ecNumber>
    </submittedName>
</protein>
<dbReference type="Pfam" id="PF02141">
    <property type="entry name" value="DENN"/>
    <property type="match status" value="1"/>
</dbReference>
<evidence type="ECO:0000259" key="10">
    <source>
        <dbReference type="PROSITE" id="PS50011"/>
    </source>
</evidence>
<evidence type="ECO:0000259" key="11">
    <source>
        <dbReference type="PROSITE" id="PS50042"/>
    </source>
</evidence>
<dbReference type="AlphaFoldDB" id="A0AAD8YMP9"/>
<sequence>MIDSGSVDVFIKAKGSSPVVTLQSGKFFGELALLSSDKRTASCIAKSKVKCHILMRNDFNLLLGDLQSLLDGNDYKRREAHRAAQPKKAVKLVPKVKLSDLDVGKVLGVGAFGRVRLVKLKHPIDGIQEDGFFAMKCISKELLTQNGLMSHILNEKTIMAALEHPFINRFYCDMDDDKYLYFLLEALTGGELCKRLREEKKFSESWGKFYSASVLFAFCHMHAKKIAYRDLKPENLVMDSTGYVKVVDFGLAKVIEGGKTWTLCGTPAYLAPEIVLNDGHDWAVDYWALGVLLFEMISGLEPFAAKNPMEVYKQIVSGDVNIPSYFSSTLSDLIRKLLNVSKSKRLGRTMGGGGAVMQHRWYSDYDFDAHLEKRLKAPLKPKSQDNLSGDSVTIDSDSKGSVTNSKASKTSQEDPRQVSRKKNNSDGAKQPPRMTYSLGQRNRHHQKLLEMMDNSCAEPNQADNANANKDNLRMTMMRVVKQHERWSKSSTDLSTSSSTRNTNLGTGKRRESQASIGADTIGSNMLGDENLDAFLRLQLMHLSVSTKGQSELTKDRAFQQFSLLSVRASSLLNEPPDYSRNGSRFLDPFVTKRIDLIDQFPKDSSESDIDGEALAAFCFPNGLRIRLVPRCAADGARRKGWLGEQGDMYQLQGFTDVAGSLSHGIAITVREELTDSDASKISSVIELQRERRKAAVMIARWYRIQFNRPKRVFSSRAFSSRSIKRSNSTTGRGLSFNRKSTTEDQKVSRNSGIGIRAAVDKMYRSRFKSSSTGDLAFDGSDTSEHPSEVDSIDDDDEYDVPVSQQARRMGIAAYQAMVDSDKEGDICIVEKSYIIIGTRLVDQSLFFCALQNLIDMERKINVKATKIKRQTLLAENPNTDIEQLNGGTSYSFDPENRSAVLSTLQSKLSLSLSQRRVAYPRNEVSHVQNPQRRFVMDLKVMGFNSVSLPLPLPEVSGQYGLATLFLGIKDSGLVILLKLLLLERSVLVVGEKSEAVTACATALLELLDPYKWASAFMPLLPREMLDFVSSPVPFIAGMLVDGKQDLHSIIHDHGVKDAMLHGLSIVNLVSGKLIVTREQGTSDMLRRSFQTIPELALYQKRLDSYYRDPSSNLRCFKSFFRHGATLRESLTLKKVKALIKKHLSQFTMGLNDKPDAWQQYGEFNKHTGAFDFSPDKFIQPLKDRMIFQIQFQEMMTHTQLFVGYVEELQKVHEKRSNLLSGHAAQFIARWVELHWTNYMRSK</sequence>
<dbReference type="InterPro" id="IPR043153">
    <property type="entry name" value="DENN_C"/>
</dbReference>
<dbReference type="SMART" id="SM00220">
    <property type="entry name" value="S_TKc"/>
    <property type="match status" value="1"/>
</dbReference>
<dbReference type="CDD" id="cd00038">
    <property type="entry name" value="CAP_ED"/>
    <property type="match status" value="1"/>
</dbReference>
<keyword evidence="5 13" id="KW-0418">Kinase</keyword>
<dbReference type="EC" id="2.7.11.11" evidence="13"/>
<dbReference type="Gene3D" id="1.10.510.10">
    <property type="entry name" value="Transferase(Phosphotransferase) domain 1"/>
    <property type="match status" value="1"/>
</dbReference>
<evidence type="ECO:0000256" key="6">
    <source>
        <dbReference type="ARBA" id="ARBA00022840"/>
    </source>
</evidence>
<dbReference type="SMART" id="SM00799">
    <property type="entry name" value="DENN"/>
    <property type="match status" value="1"/>
</dbReference>
<reference evidence="13" key="1">
    <citation type="submission" date="2023-06" db="EMBL/GenBank/DDBJ databases">
        <title>Survivors Of The Sea: Transcriptome response of Skeletonema marinoi to long-term dormancy.</title>
        <authorList>
            <person name="Pinder M.I.M."/>
            <person name="Kourtchenko O."/>
            <person name="Robertson E.K."/>
            <person name="Larsson T."/>
            <person name="Maumus F."/>
            <person name="Osuna-Cruz C.M."/>
            <person name="Vancaester E."/>
            <person name="Stenow R."/>
            <person name="Vandepoele K."/>
            <person name="Ploug H."/>
            <person name="Bruchert V."/>
            <person name="Godhe A."/>
            <person name="Topel M."/>
        </authorList>
    </citation>
    <scope>NUCLEOTIDE SEQUENCE</scope>
    <source>
        <strain evidence="13">R05AC</strain>
    </source>
</reference>
<dbReference type="EMBL" id="JATAAI010000001">
    <property type="protein sequence ID" value="KAK1748832.1"/>
    <property type="molecule type" value="Genomic_DNA"/>
</dbReference>
<keyword evidence="2" id="KW-0140">cGMP</keyword>
<feature type="region of interest" description="Disordered" evidence="9">
    <location>
        <begin position="378"/>
        <end position="439"/>
    </location>
</feature>
<dbReference type="Proteomes" id="UP001224775">
    <property type="component" value="Unassembled WGS sequence"/>
</dbReference>
<feature type="domain" description="Cyclic nucleotide-binding" evidence="11">
    <location>
        <begin position="1"/>
        <end position="64"/>
    </location>
</feature>
<keyword evidence="3 13" id="KW-0808">Transferase</keyword>
<keyword evidence="7" id="KW-0142">cGMP-binding</keyword>
<name>A0AAD8YMP9_9STRA</name>
<feature type="compositionally biased region" description="Low complexity" evidence="9">
    <location>
        <begin position="488"/>
        <end position="506"/>
    </location>
</feature>
<dbReference type="InterPro" id="IPR018490">
    <property type="entry name" value="cNMP-bd_dom_sf"/>
</dbReference>
<dbReference type="PANTHER" id="PTHR24353">
    <property type="entry name" value="CYCLIC NUCLEOTIDE-DEPENDENT PROTEIN KINASE"/>
    <property type="match status" value="1"/>
</dbReference>
<evidence type="ECO:0000256" key="4">
    <source>
        <dbReference type="ARBA" id="ARBA00022741"/>
    </source>
</evidence>
<dbReference type="InterPro" id="IPR000595">
    <property type="entry name" value="cNMP-bd_dom"/>
</dbReference>
<dbReference type="Pfam" id="PF00027">
    <property type="entry name" value="cNMP_binding"/>
    <property type="match status" value="1"/>
</dbReference>
<dbReference type="InterPro" id="IPR014710">
    <property type="entry name" value="RmlC-like_jellyroll"/>
</dbReference>
<dbReference type="InterPro" id="IPR037516">
    <property type="entry name" value="Tripartite_DENN"/>
</dbReference>
<feature type="region of interest" description="Disordered" evidence="9">
    <location>
        <begin position="484"/>
        <end position="514"/>
    </location>
</feature>
<dbReference type="GO" id="GO:0005524">
    <property type="term" value="F:ATP binding"/>
    <property type="evidence" value="ECO:0007669"/>
    <property type="project" value="UniProtKB-UniRule"/>
</dbReference>
<comment type="caution">
    <text evidence="13">The sequence shown here is derived from an EMBL/GenBank/DDBJ whole genome shotgun (WGS) entry which is preliminary data.</text>
</comment>
<evidence type="ECO:0000256" key="7">
    <source>
        <dbReference type="ARBA" id="ARBA00022992"/>
    </source>
</evidence>
<dbReference type="GO" id="GO:0004691">
    <property type="term" value="F:cAMP-dependent protein kinase activity"/>
    <property type="evidence" value="ECO:0007669"/>
    <property type="project" value="UniProtKB-EC"/>
</dbReference>
<dbReference type="InterPro" id="IPR000719">
    <property type="entry name" value="Prot_kinase_dom"/>
</dbReference>
<dbReference type="GO" id="GO:0030553">
    <property type="term" value="F:cGMP binding"/>
    <property type="evidence" value="ECO:0007669"/>
    <property type="project" value="UniProtKB-KW"/>
</dbReference>
<keyword evidence="4 8" id="KW-0547">Nucleotide-binding</keyword>
<evidence type="ECO:0000313" key="13">
    <source>
        <dbReference type="EMBL" id="KAK1748832.1"/>
    </source>
</evidence>
<dbReference type="SUPFAM" id="SSF51206">
    <property type="entry name" value="cAMP-binding domain-like"/>
    <property type="match status" value="1"/>
</dbReference>